<sequence length="174" mass="19587">MPRHDGVIISVTLKFMVSFRLAPLRITYRLSPRDRWLGDVITFACGAQRCFYVLIFWTLEVVRKRGASLGGIVKRCARFSTGTAVDWVFSESEKIGREGPVLCDKLDELSRPIMISKSYLLYDFICGVAIGAIIPTPLPLSQESRLNLKVLECRLTLWEENVQAEGVSVSGREC</sequence>
<dbReference type="Proteomes" id="UP000499080">
    <property type="component" value="Unassembled WGS sequence"/>
</dbReference>
<reference evidence="1 2" key="1">
    <citation type="journal article" date="2019" name="Sci. Rep.">
        <title>Orb-weaving spider Araneus ventricosus genome elucidates the spidroin gene catalogue.</title>
        <authorList>
            <person name="Kono N."/>
            <person name="Nakamura H."/>
            <person name="Ohtoshi R."/>
            <person name="Moran D.A.P."/>
            <person name="Shinohara A."/>
            <person name="Yoshida Y."/>
            <person name="Fujiwara M."/>
            <person name="Mori M."/>
            <person name="Tomita M."/>
            <person name="Arakawa K."/>
        </authorList>
    </citation>
    <scope>NUCLEOTIDE SEQUENCE [LARGE SCALE GENOMIC DNA]</scope>
</reference>
<protein>
    <submittedName>
        <fullName evidence="1">Uncharacterized protein</fullName>
    </submittedName>
</protein>
<dbReference type="EMBL" id="BGPR01000198">
    <property type="protein sequence ID" value="GBM04103.1"/>
    <property type="molecule type" value="Genomic_DNA"/>
</dbReference>
<proteinExistence type="predicted"/>
<gene>
    <name evidence="1" type="ORF">AVEN_247970_1</name>
</gene>
<accession>A0A4Y2CIB1</accession>
<keyword evidence="2" id="KW-1185">Reference proteome</keyword>
<organism evidence="1 2">
    <name type="scientific">Araneus ventricosus</name>
    <name type="common">Orbweaver spider</name>
    <name type="synonym">Epeira ventricosa</name>
    <dbReference type="NCBI Taxonomy" id="182803"/>
    <lineage>
        <taxon>Eukaryota</taxon>
        <taxon>Metazoa</taxon>
        <taxon>Ecdysozoa</taxon>
        <taxon>Arthropoda</taxon>
        <taxon>Chelicerata</taxon>
        <taxon>Arachnida</taxon>
        <taxon>Araneae</taxon>
        <taxon>Araneomorphae</taxon>
        <taxon>Entelegynae</taxon>
        <taxon>Araneoidea</taxon>
        <taxon>Araneidae</taxon>
        <taxon>Araneus</taxon>
    </lineage>
</organism>
<evidence type="ECO:0000313" key="2">
    <source>
        <dbReference type="Proteomes" id="UP000499080"/>
    </source>
</evidence>
<evidence type="ECO:0000313" key="1">
    <source>
        <dbReference type="EMBL" id="GBM04103.1"/>
    </source>
</evidence>
<dbReference type="AlphaFoldDB" id="A0A4Y2CIB1"/>
<name>A0A4Y2CIB1_ARAVE</name>
<comment type="caution">
    <text evidence="1">The sequence shown here is derived from an EMBL/GenBank/DDBJ whole genome shotgun (WGS) entry which is preliminary data.</text>
</comment>